<dbReference type="InterPro" id="IPR023214">
    <property type="entry name" value="HAD_sf"/>
</dbReference>
<organism evidence="2 3">
    <name type="scientific">Pendulispora brunnea</name>
    <dbReference type="NCBI Taxonomy" id="2905690"/>
    <lineage>
        <taxon>Bacteria</taxon>
        <taxon>Pseudomonadati</taxon>
        <taxon>Myxococcota</taxon>
        <taxon>Myxococcia</taxon>
        <taxon>Myxococcales</taxon>
        <taxon>Sorangiineae</taxon>
        <taxon>Pendulisporaceae</taxon>
        <taxon>Pendulispora</taxon>
    </lineage>
</organism>
<dbReference type="NCBIfam" id="TIGR01686">
    <property type="entry name" value="FkbH"/>
    <property type="match status" value="1"/>
</dbReference>
<dbReference type="SUPFAM" id="SSF56784">
    <property type="entry name" value="HAD-like"/>
    <property type="match status" value="1"/>
</dbReference>
<dbReference type="Proteomes" id="UP001379533">
    <property type="component" value="Chromosome"/>
</dbReference>
<dbReference type="InterPro" id="IPR000182">
    <property type="entry name" value="GNAT_dom"/>
</dbReference>
<dbReference type="RefSeq" id="WP_394849553.1">
    <property type="nucleotide sequence ID" value="NZ_CP089982.1"/>
</dbReference>
<dbReference type="Gene3D" id="3.40.50.1000">
    <property type="entry name" value="HAD superfamily/HAD-like"/>
    <property type="match status" value="1"/>
</dbReference>
<dbReference type="SUPFAM" id="SSF55729">
    <property type="entry name" value="Acyl-CoA N-acyltransferases (Nat)"/>
    <property type="match status" value="1"/>
</dbReference>
<dbReference type="PROSITE" id="PS51186">
    <property type="entry name" value="GNAT"/>
    <property type="match status" value="1"/>
</dbReference>
<dbReference type="NCBIfam" id="TIGR01681">
    <property type="entry name" value="HAD-SF-IIIC"/>
    <property type="match status" value="1"/>
</dbReference>
<accession>A0ABZ2KJS4</accession>
<evidence type="ECO:0000313" key="3">
    <source>
        <dbReference type="Proteomes" id="UP001379533"/>
    </source>
</evidence>
<reference evidence="2 3" key="1">
    <citation type="submission" date="2021-12" db="EMBL/GenBank/DDBJ databases">
        <title>Discovery of the Pendulisporaceae a myxobacterial family with distinct sporulation behavior and unique specialized metabolism.</title>
        <authorList>
            <person name="Garcia R."/>
            <person name="Popoff A."/>
            <person name="Bader C.D."/>
            <person name="Loehr J."/>
            <person name="Walesch S."/>
            <person name="Walt C."/>
            <person name="Boldt J."/>
            <person name="Bunk B."/>
            <person name="Haeckl F.J.F.P.J."/>
            <person name="Gunesch A.P."/>
            <person name="Birkelbach J."/>
            <person name="Nuebel U."/>
            <person name="Pietschmann T."/>
            <person name="Bach T."/>
            <person name="Mueller R."/>
        </authorList>
    </citation>
    <scope>NUCLEOTIDE SEQUENCE [LARGE SCALE GENOMIC DNA]</scope>
    <source>
        <strain evidence="2 3">MSr12523</strain>
    </source>
</reference>
<dbReference type="InterPro" id="IPR036412">
    <property type="entry name" value="HAD-like_sf"/>
</dbReference>
<protein>
    <submittedName>
        <fullName evidence="2">HAD-IIIC family phosphatase</fullName>
    </submittedName>
</protein>
<dbReference type="InterPro" id="IPR010037">
    <property type="entry name" value="FkbH_domain"/>
</dbReference>
<gene>
    <name evidence="2" type="ORF">LZC95_19150</name>
</gene>
<name>A0ABZ2KJS4_9BACT</name>
<dbReference type="InterPro" id="IPR016181">
    <property type="entry name" value="Acyl_CoA_acyltransferase"/>
</dbReference>
<dbReference type="EMBL" id="CP089982">
    <property type="protein sequence ID" value="WXA98927.1"/>
    <property type="molecule type" value="Genomic_DNA"/>
</dbReference>
<keyword evidence="3" id="KW-1185">Reference proteome</keyword>
<dbReference type="Pfam" id="PF00702">
    <property type="entry name" value="Hydrolase"/>
    <property type="match status" value="1"/>
</dbReference>
<evidence type="ECO:0000259" key="1">
    <source>
        <dbReference type="PROSITE" id="PS51186"/>
    </source>
</evidence>
<feature type="domain" description="N-acetyltransferase" evidence="1">
    <location>
        <begin position="198"/>
        <end position="351"/>
    </location>
</feature>
<dbReference type="Gene3D" id="3.40.630.30">
    <property type="match status" value="1"/>
</dbReference>
<sequence>MTTDVVIGAAEETKARKDEKKNVKCVIWDLDNTVWDGILLEDTHVRVREDAVRAIRALDERGILHSIASRNDPEVAMAKLRELGLEEYFLYPQIHWGNKSASVQAIAKALNFGIDAIAFVDDQPFERDEVSFAHPQVRCIDAADVARLADLPEMNPRFITDDSRVRRQMYQADIQRKLVEDAHQGSPDEFLASLGMQFVIARAQEEDLKRAEELTVRTNQLNATGYTYSYDELAAFRQSPNHDLLIAGLNDKYGTYGKIGLALVEKGPEVWTLKLLLMSCRVMSRGVGTVLLNHIIHRARDAGARLRAEFVATDRNRQMYITYKFAGFREVEREGSKSILENDFSNVQKFPTYIEIDIQS</sequence>
<evidence type="ECO:0000313" key="2">
    <source>
        <dbReference type="EMBL" id="WXA98927.1"/>
    </source>
</evidence>
<proteinExistence type="predicted"/>
<dbReference type="InterPro" id="IPR010033">
    <property type="entry name" value="HAD_SF_ppase_IIIC"/>
</dbReference>